<dbReference type="Pfam" id="PF13409">
    <property type="entry name" value="GST_N_2"/>
    <property type="match status" value="1"/>
</dbReference>
<sequence>MGLLQDGVWKDQWYPTKENGGKFVREKSQFRHWITPEGESVNENGAKFVAEAQRYHLYVSLACPWAHRTLIFRELKSLQAYISVSVVEPHMLHNGWEFSGPNQSDAASHIKGAETDRLNGKDFLYQIYQAAATDYTGRVTVPVLWDKKTKTIVNNESSDIIRIFNSAFNHLTGNTIDLYPEALRENIDEINGWVYSSINNGVYRAGFATSQEAYNEAFDSLFNALDKVEKILQGKRYLTGETITEADWRLFTTLIRFDSVYVGHFKANRQTIEQYPAISDYLRELYQVEGIKATVNFEHIKQHYYFSHDQINPSRIVPKGPFIDYLSPHGRGLANKG</sequence>
<proteinExistence type="predicted"/>
<dbReference type="SUPFAM" id="SSF52833">
    <property type="entry name" value="Thioredoxin-like"/>
    <property type="match status" value="1"/>
</dbReference>
<accession>A0A431W9D6</accession>
<evidence type="ECO:0000256" key="2">
    <source>
        <dbReference type="PIRSR" id="PIRSR015753-2"/>
    </source>
</evidence>
<dbReference type="GO" id="GO:0005737">
    <property type="term" value="C:cytoplasm"/>
    <property type="evidence" value="ECO:0007669"/>
    <property type="project" value="TreeGrafter"/>
</dbReference>
<feature type="site" description="Lowers pKa of active site Cys" evidence="3">
    <location>
        <position position="304"/>
    </location>
</feature>
<keyword evidence="5" id="KW-0808">Transferase</keyword>
<dbReference type="RefSeq" id="WP_126505935.1">
    <property type="nucleotide sequence ID" value="NZ_RXNV01000004.1"/>
</dbReference>
<dbReference type="SFLD" id="SFLDG01148">
    <property type="entry name" value="Xi_(cytGST)"/>
    <property type="match status" value="1"/>
</dbReference>
<organism evidence="5 6">
    <name type="scientific">Shewanella atlantica</name>
    <dbReference type="NCBI Taxonomy" id="271099"/>
    <lineage>
        <taxon>Bacteria</taxon>
        <taxon>Pseudomonadati</taxon>
        <taxon>Pseudomonadota</taxon>
        <taxon>Gammaproteobacteria</taxon>
        <taxon>Alteromonadales</taxon>
        <taxon>Shewanellaceae</taxon>
        <taxon>Shewanella</taxon>
    </lineage>
</organism>
<dbReference type="SFLD" id="SFLDG01206">
    <property type="entry name" value="Xi.1"/>
    <property type="match status" value="1"/>
</dbReference>
<comment type="caution">
    <text evidence="5">The sequence shown here is derived from an EMBL/GenBank/DDBJ whole genome shotgun (WGS) entry which is preliminary data.</text>
</comment>
<dbReference type="EMBL" id="RXNV01000004">
    <property type="protein sequence ID" value="RTR32091.1"/>
    <property type="molecule type" value="Genomic_DNA"/>
</dbReference>
<dbReference type="InterPro" id="IPR036249">
    <property type="entry name" value="Thioredoxin-like_sf"/>
</dbReference>
<dbReference type="CDD" id="cd03190">
    <property type="entry name" value="GST_C_Omega_like"/>
    <property type="match status" value="1"/>
</dbReference>
<dbReference type="SFLD" id="SFLDS00019">
    <property type="entry name" value="Glutathione_Transferase_(cytos"/>
    <property type="match status" value="1"/>
</dbReference>
<dbReference type="InterPro" id="IPR040079">
    <property type="entry name" value="Glutathione_S-Trfase"/>
</dbReference>
<reference evidence="5 6" key="1">
    <citation type="submission" date="2018-12" db="EMBL/GenBank/DDBJ databases">
        <authorList>
            <person name="Yu L."/>
        </authorList>
    </citation>
    <scope>NUCLEOTIDE SEQUENCE [LARGE SCALE GENOMIC DNA]</scope>
    <source>
        <strain evidence="5 6">HAW-EB5</strain>
    </source>
</reference>
<dbReference type="InterPro" id="IPR016639">
    <property type="entry name" value="GST_Omega/GSH"/>
</dbReference>
<dbReference type="GO" id="GO:0004364">
    <property type="term" value="F:glutathione transferase activity"/>
    <property type="evidence" value="ECO:0007669"/>
    <property type="project" value="InterPro"/>
</dbReference>
<dbReference type="InterPro" id="IPR004045">
    <property type="entry name" value="Glutathione_S-Trfase_N"/>
</dbReference>
<protein>
    <submittedName>
        <fullName evidence="5">Glutathione S-transferase family protein</fullName>
    </submittedName>
</protein>
<feature type="binding site" evidence="2">
    <location>
        <begin position="156"/>
        <end position="157"/>
    </location>
    <ligand>
        <name>glutathione</name>
        <dbReference type="ChEBI" id="CHEBI:57925"/>
    </ligand>
</feature>
<evidence type="ECO:0000256" key="1">
    <source>
        <dbReference type="PIRSR" id="PIRSR015753-1"/>
    </source>
</evidence>
<dbReference type="PANTHER" id="PTHR32419">
    <property type="entry name" value="GLUTATHIONYL-HYDROQUINONE REDUCTASE"/>
    <property type="match status" value="1"/>
</dbReference>
<dbReference type="SUPFAM" id="SSF47616">
    <property type="entry name" value="GST C-terminal domain-like"/>
    <property type="match status" value="1"/>
</dbReference>
<evidence type="ECO:0000313" key="5">
    <source>
        <dbReference type="EMBL" id="RTR32091.1"/>
    </source>
</evidence>
<gene>
    <name evidence="5" type="ORF">EKG39_11700</name>
</gene>
<dbReference type="FunFam" id="3.40.30.10:FF:000058">
    <property type="entry name" value="Glutathione S-transferase, omega"/>
    <property type="match status" value="1"/>
</dbReference>
<dbReference type="Gene3D" id="3.40.30.10">
    <property type="entry name" value="Glutaredoxin"/>
    <property type="match status" value="1"/>
</dbReference>
<feature type="site" description="Lowers pKa of active site Cys" evidence="3">
    <location>
        <position position="261"/>
    </location>
</feature>
<evidence type="ECO:0000256" key="3">
    <source>
        <dbReference type="PIRSR" id="PIRSR015753-3"/>
    </source>
</evidence>
<feature type="active site" description="Proton donor/acceptor" evidence="1">
    <location>
        <position position="203"/>
    </location>
</feature>
<feature type="binding site" evidence="2">
    <location>
        <position position="96"/>
    </location>
    <ligand>
        <name>glutathione</name>
        <dbReference type="ChEBI" id="CHEBI:57925"/>
    </ligand>
</feature>
<dbReference type="Gene3D" id="1.20.1050.10">
    <property type="match status" value="1"/>
</dbReference>
<keyword evidence="6" id="KW-1185">Reference proteome</keyword>
<evidence type="ECO:0000259" key="4">
    <source>
        <dbReference type="PROSITE" id="PS50405"/>
    </source>
</evidence>
<dbReference type="Proteomes" id="UP000282060">
    <property type="component" value="Unassembled WGS sequence"/>
</dbReference>
<name>A0A431W9D6_9GAMM</name>
<dbReference type="Pfam" id="PF13410">
    <property type="entry name" value="GST_C_2"/>
    <property type="match status" value="1"/>
</dbReference>
<dbReference type="PIRSF" id="PIRSF015753">
    <property type="entry name" value="GST"/>
    <property type="match status" value="1"/>
</dbReference>
<feature type="binding site" evidence="2">
    <location>
        <begin position="138"/>
        <end position="141"/>
    </location>
    <ligand>
        <name>glutathione</name>
        <dbReference type="ChEBI" id="CHEBI:57925"/>
    </ligand>
</feature>
<dbReference type="InterPro" id="IPR036282">
    <property type="entry name" value="Glutathione-S-Trfase_C_sf"/>
</dbReference>
<dbReference type="OrthoDB" id="9769158at2"/>
<dbReference type="InterPro" id="IPR047047">
    <property type="entry name" value="GST_Omega-like_C"/>
</dbReference>
<dbReference type="PANTHER" id="PTHR32419:SF6">
    <property type="entry name" value="GLUTATHIONE S-TRANSFERASE OMEGA-LIKE 1-RELATED"/>
    <property type="match status" value="1"/>
</dbReference>
<dbReference type="PROSITE" id="PS50405">
    <property type="entry name" value="GST_CTER"/>
    <property type="match status" value="1"/>
</dbReference>
<dbReference type="InterPro" id="IPR010987">
    <property type="entry name" value="Glutathione-S-Trfase_C-like"/>
</dbReference>
<evidence type="ECO:0000313" key="6">
    <source>
        <dbReference type="Proteomes" id="UP000282060"/>
    </source>
</evidence>
<feature type="domain" description="GST C-terminal" evidence="4">
    <location>
        <begin position="180"/>
        <end position="304"/>
    </location>
</feature>
<dbReference type="AlphaFoldDB" id="A0A431W9D6"/>
<feature type="active site" description="Nucleophile" evidence="1">
    <location>
        <position position="63"/>
    </location>
</feature>